<accession>A0A812KIR0</accession>
<evidence type="ECO:0000313" key="1">
    <source>
        <dbReference type="EMBL" id="CAE7225000.1"/>
    </source>
</evidence>
<comment type="caution">
    <text evidence="1">The sequence shown here is derived from an EMBL/GenBank/DDBJ whole genome shotgun (WGS) entry which is preliminary data.</text>
</comment>
<proteinExistence type="predicted"/>
<dbReference type="EMBL" id="CAJNDS010000646">
    <property type="protein sequence ID" value="CAE7225000.1"/>
    <property type="molecule type" value="Genomic_DNA"/>
</dbReference>
<dbReference type="OrthoDB" id="425351at2759"/>
<name>A0A812KIR0_9DINO</name>
<sequence length="219" mass="23884">MARPWNMAVCGSRGSEQNASTRLALLLAGRARMLRRSGVLCLAAPLLLSKMAKAAWLGPPKDATKPAAAHGVVAFQGGCYDVIYDEAGGPKGLGRLLVCPYGTPATGDVAECLEQVNRLATEKVIDKDIVVLLDCSDLVWPSPMAFRSFFPIIRERLPVAELRERTQAYAIVQRESFWIRSVVDAVLLMAQPETSPIFAKDQNEASEHLCARFESPQLS</sequence>
<dbReference type="AlphaFoldDB" id="A0A812KIR0"/>
<organism evidence="1 2">
    <name type="scientific">Symbiodinium natans</name>
    <dbReference type="NCBI Taxonomy" id="878477"/>
    <lineage>
        <taxon>Eukaryota</taxon>
        <taxon>Sar</taxon>
        <taxon>Alveolata</taxon>
        <taxon>Dinophyceae</taxon>
        <taxon>Suessiales</taxon>
        <taxon>Symbiodiniaceae</taxon>
        <taxon>Symbiodinium</taxon>
    </lineage>
</organism>
<gene>
    <name evidence="1" type="ORF">SNAT2548_LOCUS8631</name>
</gene>
<dbReference type="Proteomes" id="UP000604046">
    <property type="component" value="Unassembled WGS sequence"/>
</dbReference>
<reference evidence="1" key="1">
    <citation type="submission" date="2021-02" db="EMBL/GenBank/DDBJ databases">
        <authorList>
            <person name="Dougan E. K."/>
            <person name="Rhodes N."/>
            <person name="Thang M."/>
            <person name="Chan C."/>
        </authorList>
    </citation>
    <scope>NUCLEOTIDE SEQUENCE</scope>
</reference>
<evidence type="ECO:0000313" key="2">
    <source>
        <dbReference type="Proteomes" id="UP000604046"/>
    </source>
</evidence>
<protein>
    <submittedName>
        <fullName evidence="1">Uncharacterized protein</fullName>
    </submittedName>
</protein>
<keyword evidence="2" id="KW-1185">Reference proteome</keyword>